<protein>
    <submittedName>
        <fullName evidence="1">Uncharacterized protein</fullName>
    </submittedName>
</protein>
<reference evidence="1 2" key="1">
    <citation type="journal article" date="2015" name="Genome Announc.">
        <title>Expanding the biotechnology potential of lactobacilli through comparative genomics of 213 strains and associated genera.</title>
        <authorList>
            <person name="Sun Z."/>
            <person name="Harris H.M."/>
            <person name="McCann A."/>
            <person name="Guo C."/>
            <person name="Argimon S."/>
            <person name="Zhang W."/>
            <person name="Yang X."/>
            <person name="Jeffery I.B."/>
            <person name="Cooney J.C."/>
            <person name="Kagawa T.F."/>
            <person name="Liu W."/>
            <person name="Song Y."/>
            <person name="Salvetti E."/>
            <person name="Wrobel A."/>
            <person name="Rasinkangas P."/>
            <person name="Parkhill J."/>
            <person name="Rea M.C."/>
            <person name="O'Sullivan O."/>
            <person name="Ritari J."/>
            <person name="Douillard F.P."/>
            <person name="Paul Ross R."/>
            <person name="Yang R."/>
            <person name="Briner A.E."/>
            <person name="Felis G.E."/>
            <person name="de Vos W.M."/>
            <person name="Barrangou R."/>
            <person name="Klaenhammer T.R."/>
            <person name="Caufield P.W."/>
            <person name="Cui Y."/>
            <person name="Zhang H."/>
            <person name="O'Toole P.W."/>
        </authorList>
    </citation>
    <scope>NUCLEOTIDE SEQUENCE [LARGE SCALE GENOMIC DNA]</scope>
    <source>
        <strain evidence="1 2">DSM 15833</strain>
    </source>
</reference>
<dbReference type="AlphaFoldDB" id="A0A0R1TKS2"/>
<comment type="caution">
    <text evidence="1">The sequence shown here is derived from an EMBL/GenBank/DDBJ whole genome shotgun (WGS) entry which is preliminary data.</text>
</comment>
<evidence type="ECO:0000313" key="2">
    <source>
        <dbReference type="Proteomes" id="UP000051048"/>
    </source>
</evidence>
<name>A0A0R1TKS2_9LACO</name>
<accession>A0A0R1TKS2</accession>
<dbReference type="EMBL" id="AZFH01000031">
    <property type="protein sequence ID" value="KRL81792.1"/>
    <property type="molecule type" value="Genomic_DNA"/>
</dbReference>
<dbReference type="Proteomes" id="UP000051048">
    <property type="component" value="Unassembled WGS sequence"/>
</dbReference>
<sequence length="64" mass="7292">MNFIEPGTKVKVITDKNTPDERIYVGWVISHYPLDDRHGNIQITFRDNGRCAGIEYNEGVEVIG</sequence>
<evidence type="ECO:0000313" key="1">
    <source>
        <dbReference type="EMBL" id="KRL81792.1"/>
    </source>
</evidence>
<dbReference type="STRING" id="1423740.FC36_GL001386"/>
<gene>
    <name evidence="1" type="ORF">FC36_GL001386</name>
</gene>
<organism evidence="1 2">
    <name type="scientific">Ligilactobacillus equi DSM 15833 = JCM 10991</name>
    <dbReference type="NCBI Taxonomy" id="1423740"/>
    <lineage>
        <taxon>Bacteria</taxon>
        <taxon>Bacillati</taxon>
        <taxon>Bacillota</taxon>
        <taxon>Bacilli</taxon>
        <taxon>Lactobacillales</taxon>
        <taxon>Lactobacillaceae</taxon>
        <taxon>Ligilactobacillus</taxon>
    </lineage>
</organism>
<dbReference type="PATRIC" id="fig|1423740.3.peg.1495"/>
<dbReference type="RefSeq" id="WP_025021023.1">
    <property type="nucleotide sequence ID" value="NZ_AZFH01000031.1"/>
</dbReference>
<proteinExistence type="predicted"/>